<dbReference type="Proteomes" id="UP000186817">
    <property type="component" value="Unassembled WGS sequence"/>
</dbReference>
<name>A0A1Q9EY59_SYMMI</name>
<feature type="compositionally biased region" description="Low complexity" evidence="1">
    <location>
        <begin position="143"/>
        <end position="174"/>
    </location>
</feature>
<feature type="region of interest" description="Disordered" evidence="1">
    <location>
        <begin position="142"/>
        <end position="197"/>
    </location>
</feature>
<evidence type="ECO:0000313" key="2">
    <source>
        <dbReference type="EMBL" id="OLQ12386.1"/>
    </source>
</evidence>
<evidence type="ECO:0000313" key="3">
    <source>
        <dbReference type="Proteomes" id="UP000186817"/>
    </source>
</evidence>
<accession>A0A1Q9EY59</accession>
<organism evidence="2 3">
    <name type="scientific">Symbiodinium microadriaticum</name>
    <name type="common">Dinoflagellate</name>
    <name type="synonym">Zooxanthella microadriatica</name>
    <dbReference type="NCBI Taxonomy" id="2951"/>
    <lineage>
        <taxon>Eukaryota</taxon>
        <taxon>Sar</taxon>
        <taxon>Alveolata</taxon>
        <taxon>Dinophyceae</taxon>
        <taxon>Suessiales</taxon>
        <taxon>Symbiodiniaceae</taxon>
        <taxon>Symbiodinium</taxon>
    </lineage>
</organism>
<proteinExistence type="predicted"/>
<protein>
    <submittedName>
        <fullName evidence="2">Uncharacterized protein</fullName>
    </submittedName>
</protein>
<dbReference type="AlphaFoldDB" id="A0A1Q9EY59"/>
<evidence type="ECO:0000256" key="1">
    <source>
        <dbReference type="SAM" id="MobiDB-lite"/>
    </source>
</evidence>
<reference evidence="2 3" key="1">
    <citation type="submission" date="2016-02" db="EMBL/GenBank/DDBJ databases">
        <title>Genome analysis of coral dinoflagellate symbionts highlights evolutionary adaptations to a symbiotic lifestyle.</title>
        <authorList>
            <person name="Aranda M."/>
            <person name="Li Y."/>
            <person name="Liew Y.J."/>
            <person name="Baumgarten S."/>
            <person name="Simakov O."/>
            <person name="Wilson M."/>
            <person name="Piel J."/>
            <person name="Ashoor H."/>
            <person name="Bougouffa S."/>
            <person name="Bajic V.B."/>
            <person name="Ryu T."/>
            <person name="Ravasi T."/>
            <person name="Bayer T."/>
            <person name="Micklem G."/>
            <person name="Kim H."/>
            <person name="Bhak J."/>
            <person name="Lajeunesse T.C."/>
            <person name="Voolstra C.R."/>
        </authorList>
    </citation>
    <scope>NUCLEOTIDE SEQUENCE [LARGE SCALE GENOMIC DNA]</scope>
    <source>
        <strain evidence="2 3">CCMP2467</strain>
    </source>
</reference>
<gene>
    <name evidence="2" type="ORF">AK812_SmicGene3736</name>
</gene>
<dbReference type="EMBL" id="LSRX01000044">
    <property type="protein sequence ID" value="OLQ12386.1"/>
    <property type="molecule type" value="Genomic_DNA"/>
</dbReference>
<dbReference type="OrthoDB" id="10672042at2759"/>
<sequence>MSFSVKGTATLQNGKVSLVLQPDVHDSRPDTNATATGSDNAQFDIRAAMLQKIADGLMPVHPSRTPVSSRTLLVHICHAQEKQLFTKKGMHGQWDPYAEAALAAALLKPKRMQKSSELLALQNGSTSSSSAPAPLAIENVNISTSKTKSSPKNTKPNEAKAAASSSSSSSSTASSEDEQEESEDEHEETEDEQHQQVLHIYEKSQLNAKRRKIMDTLLADLRKAKSDFDAAV</sequence>
<comment type="caution">
    <text evidence="2">The sequence shown here is derived from an EMBL/GenBank/DDBJ whole genome shotgun (WGS) entry which is preliminary data.</text>
</comment>
<keyword evidence="3" id="KW-1185">Reference proteome</keyword>
<feature type="compositionally biased region" description="Acidic residues" evidence="1">
    <location>
        <begin position="175"/>
        <end position="191"/>
    </location>
</feature>